<evidence type="ECO:0000256" key="2">
    <source>
        <dbReference type="ARBA" id="ARBA00023043"/>
    </source>
</evidence>
<dbReference type="SMART" id="SM00248">
    <property type="entry name" value="ANK"/>
    <property type="match status" value="10"/>
</dbReference>
<dbReference type="STRING" id="329046.A0A1Y2BFB5"/>
<dbReference type="AlphaFoldDB" id="A0A1Y2BFB5"/>
<dbReference type="SUPFAM" id="SSF48403">
    <property type="entry name" value="Ankyrin repeat"/>
    <property type="match status" value="2"/>
</dbReference>
<dbReference type="InterPro" id="IPR002110">
    <property type="entry name" value="Ankyrin_rpt"/>
</dbReference>
<dbReference type="PANTHER" id="PTHR24198">
    <property type="entry name" value="ANKYRIN REPEAT AND PROTEIN KINASE DOMAIN-CONTAINING PROTEIN"/>
    <property type="match status" value="1"/>
</dbReference>
<evidence type="ECO:0000313" key="4">
    <source>
        <dbReference type="Proteomes" id="UP000193642"/>
    </source>
</evidence>
<sequence length="954" mass="107795">MTSSPTPRPHRASIESLPSEIIAQILLLLPVSPALGQIALASRSFGSWILWDASFAALHLKTWMAWNRIEIGTIGKLLDTLYIDWMHSTRSPWARKILIWNMLPFTYRATVFKWILSSALPNCDIPIGDDYEDSIYYYLGCSKSLALRLVEQLCADKNFDIQSQNNRVLIWCCFFGYAEAVEVLSEKPGVRLADNGEAIQMAVLQNNADTLQILLRAQFVINPESLIDALKQSTPSCLSMVEAFLDDGRVDCSYNRNEAIVLASSQGKLDIVRRLLEDERVNPADNDCLCLIEAASGKYWEVVKLLLKHPKVDPSVDDNHTLFTACNNGEFEIVQTLLLDSRVTMISGAVNNRAFTAAIKYAIRKKDPWVALLLLTHPSVDPSGDDNIALFLACESDNMDIVSPLLSNKQVKRAISAKNNRAFVAACVTGNIEMIDAFLEIEEFDPTVGLDEAVIDALSCDKNEAIMHICRNTKIRKNFSDDSLDTVLRLFLWKKDDKMVHEILETRPQLYLSGYTFEIACRKGRKDLLKLFLQQVDNQSSVDDDLLFDLGAEFKFEIIELLMQHSCSVVSTYQIQKSFNWACEIGSWKLASLHLLHHRIHLPSNINPMVFGGMSKTVGDFLRQKVHEAAWNDDVLTVESILAHPLWDSKHDDVLDEIIYPLTRIKLETRDLILSILKHRRFTCARNVKAKSFHAYCVAIAAAVLFPSIAPNPTRNNNELLLWAVSEGLDVFVELLLEDQRFGEMSRNNYINLRLAAFSCGQIGFKALFRFHHTWSRKHHIIAVSPDEAEAFALGDLEEIDFPTGQKMLCHAIKMNWIIVVKTLISCFNVDPSHLRNHALAEACERDHCEIVRILLDEHTVDPTTRSYYAMRKSVEHGCAECVYRFLDCLVDASFDNNVFLCTAARLGHVDVVDVLIQSDMLNGIESEYRVALQNAVNGGHANCVSQLKWLLRC</sequence>
<proteinExistence type="predicted"/>
<dbReference type="OrthoDB" id="2163089at2759"/>
<evidence type="ECO:0000256" key="1">
    <source>
        <dbReference type="ARBA" id="ARBA00022737"/>
    </source>
</evidence>
<protein>
    <submittedName>
        <fullName evidence="3">Uncharacterized protein</fullName>
    </submittedName>
</protein>
<reference evidence="3 4" key="1">
    <citation type="submission" date="2016-07" db="EMBL/GenBank/DDBJ databases">
        <title>Pervasive Adenine N6-methylation of Active Genes in Fungi.</title>
        <authorList>
            <consortium name="DOE Joint Genome Institute"/>
            <person name="Mondo S.J."/>
            <person name="Dannebaum R.O."/>
            <person name="Kuo R.C."/>
            <person name="Labutti K."/>
            <person name="Haridas S."/>
            <person name="Kuo A."/>
            <person name="Salamov A."/>
            <person name="Ahrendt S.R."/>
            <person name="Lipzen A."/>
            <person name="Sullivan W."/>
            <person name="Andreopoulos W.B."/>
            <person name="Clum A."/>
            <person name="Lindquist E."/>
            <person name="Daum C."/>
            <person name="Ramamoorthy G.K."/>
            <person name="Gryganskyi A."/>
            <person name="Culley D."/>
            <person name="Magnuson J.K."/>
            <person name="James T.Y."/>
            <person name="O'Malley M.A."/>
            <person name="Stajich J.E."/>
            <person name="Spatafora J.W."/>
            <person name="Visel A."/>
            <person name="Grigoriev I.V."/>
        </authorList>
    </citation>
    <scope>NUCLEOTIDE SEQUENCE [LARGE SCALE GENOMIC DNA]</scope>
    <source>
        <strain evidence="3 4">JEL800</strain>
    </source>
</reference>
<organism evidence="3 4">
    <name type="scientific">Rhizoclosmatium globosum</name>
    <dbReference type="NCBI Taxonomy" id="329046"/>
    <lineage>
        <taxon>Eukaryota</taxon>
        <taxon>Fungi</taxon>
        <taxon>Fungi incertae sedis</taxon>
        <taxon>Chytridiomycota</taxon>
        <taxon>Chytridiomycota incertae sedis</taxon>
        <taxon>Chytridiomycetes</taxon>
        <taxon>Chytridiales</taxon>
        <taxon>Chytriomycetaceae</taxon>
        <taxon>Rhizoclosmatium</taxon>
    </lineage>
</organism>
<dbReference type="PANTHER" id="PTHR24198:SF165">
    <property type="entry name" value="ANKYRIN REPEAT-CONTAINING PROTEIN-RELATED"/>
    <property type="match status" value="1"/>
</dbReference>
<accession>A0A1Y2BFB5</accession>
<gene>
    <name evidence="3" type="ORF">BCR33DRAFT_791476</name>
</gene>
<keyword evidence="2" id="KW-0040">ANK repeat</keyword>
<dbReference type="Pfam" id="PF12796">
    <property type="entry name" value="Ank_2"/>
    <property type="match status" value="1"/>
</dbReference>
<dbReference type="InterPro" id="IPR036770">
    <property type="entry name" value="Ankyrin_rpt-contain_sf"/>
</dbReference>
<dbReference type="EMBL" id="MCGO01000068">
    <property type="protein sequence ID" value="ORY33250.1"/>
    <property type="molecule type" value="Genomic_DNA"/>
</dbReference>
<dbReference type="Proteomes" id="UP000193642">
    <property type="component" value="Unassembled WGS sequence"/>
</dbReference>
<keyword evidence="4" id="KW-1185">Reference proteome</keyword>
<name>A0A1Y2BFB5_9FUNG</name>
<dbReference type="Gene3D" id="1.25.40.20">
    <property type="entry name" value="Ankyrin repeat-containing domain"/>
    <property type="match status" value="4"/>
</dbReference>
<comment type="caution">
    <text evidence="3">The sequence shown here is derived from an EMBL/GenBank/DDBJ whole genome shotgun (WGS) entry which is preliminary data.</text>
</comment>
<keyword evidence="1" id="KW-0677">Repeat</keyword>
<evidence type="ECO:0000313" key="3">
    <source>
        <dbReference type="EMBL" id="ORY33250.1"/>
    </source>
</evidence>